<accession>A0ABX0MSE6</accession>
<evidence type="ECO:0008006" key="3">
    <source>
        <dbReference type="Google" id="ProtNLM"/>
    </source>
</evidence>
<protein>
    <recommendedName>
        <fullName evidence="3">Secreted protein</fullName>
    </recommendedName>
</protein>
<proteinExistence type="predicted"/>
<evidence type="ECO:0000313" key="1">
    <source>
        <dbReference type="EMBL" id="NHZ65336.1"/>
    </source>
</evidence>
<organism evidence="1 2">
    <name type="scientific">Massilia genomosp. 1</name>
    <dbReference type="NCBI Taxonomy" id="2609280"/>
    <lineage>
        <taxon>Bacteria</taxon>
        <taxon>Pseudomonadati</taxon>
        <taxon>Pseudomonadota</taxon>
        <taxon>Betaproteobacteria</taxon>
        <taxon>Burkholderiales</taxon>
        <taxon>Oxalobacteraceae</taxon>
        <taxon>Telluria group</taxon>
        <taxon>Massilia</taxon>
    </lineage>
</organism>
<gene>
    <name evidence="1" type="ORF">F1735_24055</name>
</gene>
<evidence type="ECO:0000313" key="2">
    <source>
        <dbReference type="Proteomes" id="UP000610594"/>
    </source>
</evidence>
<dbReference type="Proteomes" id="UP000610594">
    <property type="component" value="Unassembled WGS sequence"/>
</dbReference>
<reference evidence="1 2" key="1">
    <citation type="submission" date="2019-10" db="EMBL/GenBank/DDBJ databases">
        <title>Taxonomy of Antarctic Massilia spp.: description of Massilia rubra sp. nov., Massilia aquatica sp. nov., Massilia mucilaginosa sp. nov., Massilia frigida sp. nov. isolated from streams, lakes and regoliths.</title>
        <authorList>
            <person name="Holochova P."/>
            <person name="Sedlacek I."/>
            <person name="Kralova S."/>
            <person name="Maslanova I."/>
            <person name="Busse H.-J."/>
            <person name="Stankova E."/>
            <person name="Vrbovska V."/>
            <person name="Kovarovic V."/>
            <person name="Bartak M."/>
            <person name="Svec P."/>
            <person name="Pantucek R."/>
        </authorList>
    </citation>
    <scope>NUCLEOTIDE SEQUENCE [LARGE SCALE GENOMIC DNA]</scope>
    <source>
        <strain evidence="1 2">CCM 8694</strain>
    </source>
</reference>
<dbReference type="EMBL" id="WHJF01000080">
    <property type="protein sequence ID" value="NHZ65336.1"/>
    <property type="molecule type" value="Genomic_DNA"/>
</dbReference>
<name>A0ABX0MSE6_9BURK</name>
<sequence>MYGLVISPGMLLVWVPTRFPTLAGSEHFCISRSCLDTLRKQGRNMLCSRSWEINAASRVFTGGDTAMLGLKSR</sequence>
<keyword evidence="2" id="KW-1185">Reference proteome</keyword>
<comment type="caution">
    <text evidence="1">The sequence shown here is derived from an EMBL/GenBank/DDBJ whole genome shotgun (WGS) entry which is preliminary data.</text>
</comment>